<protein>
    <submittedName>
        <fullName evidence="2">FMN reductase</fullName>
    </submittedName>
</protein>
<dbReference type="Proteomes" id="UP000062998">
    <property type="component" value="Unassembled WGS sequence"/>
</dbReference>
<dbReference type="GO" id="GO:0005829">
    <property type="term" value="C:cytosol"/>
    <property type="evidence" value="ECO:0007669"/>
    <property type="project" value="TreeGrafter"/>
</dbReference>
<name>A0A119X5C2_9BURK</name>
<dbReference type="OrthoDB" id="9812295at2"/>
<reference evidence="2 3" key="1">
    <citation type="submission" date="2015-11" db="EMBL/GenBank/DDBJ databases">
        <title>Expanding the genomic diversity of Burkholderia species for the development of highly accurate diagnostics.</title>
        <authorList>
            <person name="Sahl J."/>
            <person name="Keim P."/>
            <person name="Wagner D."/>
        </authorList>
    </citation>
    <scope>NUCLEOTIDE SEQUENCE [LARGE SCALE GENOMIC DNA]</scope>
    <source>
        <strain evidence="2 3">MSMB2167WGS</strain>
    </source>
</reference>
<dbReference type="RefSeq" id="WP_059960931.1">
    <property type="nucleotide sequence ID" value="NZ_CAJPGX010000014.1"/>
</dbReference>
<feature type="domain" description="NADPH-dependent FMN reductase-like" evidence="1">
    <location>
        <begin position="3"/>
        <end position="158"/>
    </location>
</feature>
<dbReference type="InterPro" id="IPR050712">
    <property type="entry name" value="NAD(P)H-dep_reductase"/>
</dbReference>
<evidence type="ECO:0000313" key="3">
    <source>
        <dbReference type="Proteomes" id="UP000062998"/>
    </source>
</evidence>
<sequence length="192" mass="20210">MSIKILAFCGSTRSGSFNQKLLDIAAQGALESGAQVTHIHLNDYPLPFYDGDLERESGLPEAAQALQKHVKECDAVLIASPDYNGGYSAVLKNSLDWISRPNGNGQAGLACFADKPAAVISASPGLLGGSRGQAAIRGVLDKLGMLVIPQTFALGAAHEAFDELHRLKDVRAEAMVRAVGSALAQTAAKLRR</sequence>
<accession>A0A119X5C2</accession>
<organism evidence="2 3">
    <name type="scientific">Burkholderia ubonensis</name>
    <dbReference type="NCBI Taxonomy" id="101571"/>
    <lineage>
        <taxon>Bacteria</taxon>
        <taxon>Pseudomonadati</taxon>
        <taxon>Pseudomonadota</taxon>
        <taxon>Betaproteobacteria</taxon>
        <taxon>Burkholderiales</taxon>
        <taxon>Burkholderiaceae</taxon>
        <taxon>Burkholderia</taxon>
        <taxon>Burkholderia cepacia complex</taxon>
    </lineage>
</organism>
<dbReference type="AlphaFoldDB" id="A0A119X5C2"/>
<evidence type="ECO:0000313" key="2">
    <source>
        <dbReference type="EMBL" id="KWE06143.1"/>
    </source>
</evidence>
<proteinExistence type="predicted"/>
<dbReference type="Gene3D" id="3.40.50.360">
    <property type="match status" value="1"/>
</dbReference>
<dbReference type="PANTHER" id="PTHR30543">
    <property type="entry name" value="CHROMATE REDUCTASE"/>
    <property type="match status" value="1"/>
</dbReference>
<dbReference type="GO" id="GO:0016491">
    <property type="term" value="F:oxidoreductase activity"/>
    <property type="evidence" value="ECO:0007669"/>
    <property type="project" value="InterPro"/>
</dbReference>
<dbReference type="InterPro" id="IPR029039">
    <property type="entry name" value="Flavoprotein-like_sf"/>
</dbReference>
<dbReference type="SUPFAM" id="SSF52218">
    <property type="entry name" value="Flavoproteins"/>
    <property type="match status" value="1"/>
</dbReference>
<dbReference type="GO" id="GO:0010181">
    <property type="term" value="F:FMN binding"/>
    <property type="evidence" value="ECO:0007669"/>
    <property type="project" value="TreeGrafter"/>
</dbReference>
<dbReference type="PANTHER" id="PTHR30543:SF21">
    <property type="entry name" value="NAD(P)H-DEPENDENT FMN REDUCTASE LOT6"/>
    <property type="match status" value="1"/>
</dbReference>
<evidence type="ECO:0000259" key="1">
    <source>
        <dbReference type="Pfam" id="PF03358"/>
    </source>
</evidence>
<dbReference type="InterPro" id="IPR005025">
    <property type="entry name" value="FMN_Rdtase-like_dom"/>
</dbReference>
<comment type="caution">
    <text evidence="2">The sequence shown here is derived from an EMBL/GenBank/DDBJ whole genome shotgun (WGS) entry which is preliminary data.</text>
</comment>
<gene>
    <name evidence="2" type="ORF">WL73_10935</name>
</gene>
<dbReference type="EMBL" id="LPIX01000038">
    <property type="protein sequence ID" value="KWE06143.1"/>
    <property type="molecule type" value="Genomic_DNA"/>
</dbReference>
<dbReference type="Pfam" id="PF03358">
    <property type="entry name" value="FMN_red"/>
    <property type="match status" value="1"/>
</dbReference>